<dbReference type="EMBL" id="DWXE01000020">
    <property type="protein sequence ID" value="HJB90990.1"/>
    <property type="molecule type" value="Genomic_DNA"/>
</dbReference>
<comment type="caution">
    <text evidence="1">The sequence shown here is derived from an EMBL/GenBank/DDBJ whole genome shotgun (WGS) entry which is preliminary data.</text>
</comment>
<dbReference type="NCBIfam" id="TIGR01909">
    <property type="entry name" value="C_GCAxxG_C_C"/>
    <property type="match status" value="1"/>
</dbReference>
<evidence type="ECO:0000313" key="2">
    <source>
        <dbReference type="Proteomes" id="UP000886883"/>
    </source>
</evidence>
<proteinExistence type="predicted"/>
<protein>
    <submittedName>
        <fullName evidence="1">C-GCAxxG-C-C family protein</fullName>
    </submittedName>
</protein>
<dbReference type="AlphaFoldDB" id="A0A9D2MS47"/>
<dbReference type="Pfam" id="PF09719">
    <property type="entry name" value="C_GCAxxG_C_C"/>
    <property type="match status" value="1"/>
</dbReference>
<reference evidence="1" key="1">
    <citation type="journal article" date="2021" name="PeerJ">
        <title>Extensive microbial diversity within the chicken gut microbiome revealed by metagenomics and culture.</title>
        <authorList>
            <person name="Gilroy R."/>
            <person name="Ravi A."/>
            <person name="Getino M."/>
            <person name="Pursley I."/>
            <person name="Horton D.L."/>
            <person name="Alikhan N.F."/>
            <person name="Baker D."/>
            <person name="Gharbi K."/>
            <person name="Hall N."/>
            <person name="Watson M."/>
            <person name="Adriaenssens E.M."/>
            <person name="Foster-Nyarko E."/>
            <person name="Jarju S."/>
            <person name="Secka A."/>
            <person name="Antonio M."/>
            <person name="Oren A."/>
            <person name="Chaudhuri R.R."/>
            <person name="La Ragione R."/>
            <person name="Hildebrand F."/>
            <person name="Pallen M.J."/>
        </authorList>
    </citation>
    <scope>NUCLEOTIDE SEQUENCE</scope>
    <source>
        <strain evidence="1">USAMLcec3-2134</strain>
    </source>
</reference>
<dbReference type="Proteomes" id="UP000886883">
    <property type="component" value="Unassembled WGS sequence"/>
</dbReference>
<dbReference type="InterPro" id="IPR010181">
    <property type="entry name" value="CGCAxxGCC_motif"/>
</dbReference>
<evidence type="ECO:0000313" key="1">
    <source>
        <dbReference type="EMBL" id="HJB90990.1"/>
    </source>
</evidence>
<reference evidence="1" key="2">
    <citation type="submission" date="2021-04" db="EMBL/GenBank/DDBJ databases">
        <authorList>
            <person name="Gilroy R."/>
        </authorList>
    </citation>
    <scope>NUCLEOTIDE SEQUENCE</scope>
    <source>
        <strain evidence="1">USAMLcec3-2134</strain>
    </source>
</reference>
<organism evidence="1 2">
    <name type="scientific">Candidatus Eisenbergiella merdigallinarum</name>
    <dbReference type="NCBI Taxonomy" id="2838552"/>
    <lineage>
        <taxon>Bacteria</taxon>
        <taxon>Bacillati</taxon>
        <taxon>Bacillota</taxon>
        <taxon>Clostridia</taxon>
        <taxon>Lachnospirales</taxon>
        <taxon>Lachnospiraceae</taxon>
        <taxon>Eisenbergiella</taxon>
    </lineage>
</organism>
<gene>
    <name evidence="1" type="ORF">H9763_05910</name>
</gene>
<name>A0A9D2MS47_9FIRM</name>
<accession>A0A9D2MS47</accession>
<sequence length="159" mass="17649">MESRVERAQELFCSGYNCAQSVFAAYADLFGMDRETALKLSCPMGAGIGRMREVCGTVCAMSMLSGFVYGNADPKDEEAKKRAYEIVRRMAGEFREENGTLLCRELLGISGMEESAAPSERTPEYYASRPCLKIVGCAARIVEKHLFSEKELYKPAEVD</sequence>